<dbReference type="VEuPathDB" id="TriTrypDB:TcBrA4_0128210"/>
<evidence type="ECO:0000313" key="3">
    <source>
        <dbReference type="EMBL" id="PWV07879.1"/>
    </source>
</evidence>
<dbReference type="VEuPathDB" id="TriTrypDB:TcCLB.504431.30"/>
<accession>A0A2V2WJP7</accession>
<dbReference type="VEuPathDB" id="TriTrypDB:TCDM_04255"/>
<evidence type="ECO:0000313" key="4">
    <source>
        <dbReference type="Proteomes" id="UP000246078"/>
    </source>
</evidence>
<dbReference type="VEuPathDB" id="TriTrypDB:TcCL_NonESM06095"/>
<dbReference type="EMBL" id="PRFC01000096">
    <property type="protein sequence ID" value="PWV07879.1"/>
    <property type="molecule type" value="Genomic_DNA"/>
</dbReference>
<keyword evidence="2" id="KW-0472">Membrane</keyword>
<feature type="compositionally biased region" description="Acidic residues" evidence="1">
    <location>
        <begin position="395"/>
        <end position="423"/>
    </location>
</feature>
<dbReference type="VEuPathDB" id="TriTrypDB:Tc_MARK_6205"/>
<dbReference type="VEuPathDB" id="TriTrypDB:ECC02_005475"/>
<dbReference type="VEuPathDB" id="TriTrypDB:BCY84_15052"/>
<gene>
    <name evidence="3" type="ORF">C3747_96g15</name>
</gene>
<name>A0A2V2WJP7_TRYCR</name>
<feature type="region of interest" description="Disordered" evidence="1">
    <location>
        <begin position="106"/>
        <end position="136"/>
    </location>
</feature>
<feature type="region of interest" description="Disordered" evidence="1">
    <location>
        <begin position="367"/>
        <end position="423"/>
    </location>
</feature>
<dbReference type="OMA" id="NGFPWAN"/>
<feature type="transmembrane region" description="Helical" evidence="2">
    <location>
        <begin position="12"/>
        <end position="32"/>
    </location>
</feature>
<feature type="compositionally biased region" description="Acidic residues" evidence="1">
    <location>
        <begin position="321"/>
        <end position="342"/>
    </location>
</feature>
<organism evidence="3 4">
    <name type="scientific">Trypanosoma cruzi</name>
    <dbReference type="NCBI Taxonomy" id="5693"/>
    <lineage>
        <taxon>Eukaryota</taxon>
        <taxon>Discoba</taxon>
        <taxon>Euglenozoa</taxon>
        <taxon>Kinetoplastea</taxon>
        <taxon>Metakinetoplastina</taxon>
        <taxon>Trypanosomatida</taxon>
        <taxon>Trypanosomatidae</taxon>
        <taxon>Trypanosoma</taxon>
        <taxon>Schizotrypanum</taxon>
    </lineage>
</organism>
<dbReference type="VEuPathDB" id="TriTrypDB:TCSYLVIO_004258"/>
<keyword evidence="2" id="KW-0812">Transmembrane</keyword>
<evidence type="ECO:0000256" key="1">
    <source>
        <dbReference type="SAM" id="MobiDB-lite"/>
    </source>
</evidence>
<dbReference type="OrthoDB" id="273654at2759"/>
<evidence type="ECO:0000256" key="2">
    <source>
        <dbReference type="SAM" id="Phobius"/>
    </source>
</evidence>
<feature type="region of interest" description="Disordered" evidence="1">
    <location>
        <begin position="316"/>
        <end position="346"/>
    </location>
</feature>
<proteinExistence type="predicted"/>
<dbReference type="VEuPathDB" id="TriTrypDB:TcG_09490"/>
<comment type="caution">
    <text evidence="3">The sequence shown here is derived from an EMBL/GenBank/DDBJ whole genome shotgun (WGS) entry which is preliminary data.</text>
</comment>
<sequence length="423" mass="47739">MFAKVSQDPGGRLGIIYFASVALSSAFVAWIAQKWWKRQHGTTGDDGIFDDVGESPLFDPNFVFPAKLAVKRASDAGRDLECAGPLSMAEREGALRMARRLMRQLGGGAYNEEGENNNKNEEEEAESSSSGDETNVSLNYHIATELEKEARDSLVEAVIHSELLKMEAQGKRIDPSECANILAKLVEYFDISNEREKLRERRIAMRPNETTNNGFPWANSDGYNDRIAQQMAKINEAYAGFFSRETEMDQRLRAFNKDGAEERFEMDWDGADDDDEEADLMNYLDQDDAAGYGSRMELRMRAMGKDNLRMMDVDGEMNYRDDDDDDDDDDDGEFEEEEESDDIYEKTGFERMLLDKLHQLAASLGEKTTSSLGTGAAELPRINGTVAACDAEREKEEEEGSSQNEWETESDDDDDEDEETKEK</sequence>
<protein>
    <submittedName>
        <fullName evidence="3">Present in the outer mitochondrial membrane proteome 25</fullName>
    </submittedName>
</protein>
<dbReference type="VEuPathDB" id="TriTrypDB:C3747_96g15"/>
<dbReference type="Proteomes" id="UP000246078">
    <property type="component" value="Unassembled WGS sequence"/>
</dbReference>
<dbReference type="AlphaFoldDB" id="A0A2V2WJP7"/>
<dbReference type="VEuPathDB" id="TriTrypDB:C4B63_10g409"/>
<keyword evidence="2" id="KW-1133">Transmembrane helix</keyword>
<reference evidence="3 4" key="1">
    <citation type="journal article" date="2018" name="Microb. Genom.">
        <title>Expanding an expanded genome: long-read sequencing of Trypanosoma cruzi.</title>
        <authorList>
            <person name="Berna L."/>
            <person name="Rodriguez M."/>
            <person name="Chiribao M.L."/>
            <person name="Parodi-Talice A."/>
            <person name="Pita S."/>
            <person name="Rijo G."/>
            <person name="Alvarez-Valin F."/>
            <person name="Robello C."/>
        </authorList>
    </citation>
    <scope>NUCLEOTIDE SEQUENCE [LARGE SCALE GENOMIC DNA]</scope>
    <source>
        <strain evidence="3 4">TCC</strain>
    </source>
</reference>
<dbReference type="VEuPathDB" id="TriTrypDB:TcCLB.507951.80"/>